<keyword evidence="4" id="KW-1185">Reference proteome</keyword>
<dbReference type="UniPathway" id="UPA00848">
    <property type="reaction ID" value="UER00151"/>
</dbReference>
<dbReference type="HOGENOM" id="CLU_062816_1_1_0"/>
<evidence type="ECO:0000313" key="4">
    <source>
        <dbReference type="Proteomes" id="UP000007881"/>
    </source>
</evidence>
<dbReference type="STRING" id="1142394.PSMK_25630"/>
<dbReference type="Proteomes" id="UP000007881">
    <property type="component" value="Chromosome"/>
</dbReference>
<sequence>MLSSPLVDVQGKSDGRRVPIDRVGVKNVRYPISLATPAGGAHAGPRQHTIARIDMYVSLPHHQKGTHMSRFLEVLNEHHDGLPSHDVMNLCRAIRERLEAEDAHLRLEFPYFIDKRAPVTGQPGKLDIEVVLEAHASGSEPGPDAPIGPASPGFTMTVRVPATSLCPCSKEISAYGAHNQRCEMEASVRFFPGKRMWIEDLFAIVEGCASTQVFSTLKRPDEKFVTEAAYDNPKFVEDIVRDLAMAMEADDRVSWYRVGSENFESIHSHNAYAQLEHAKSAEPQ</sequence>
<keyword evidence="1 2" id="KW-0378">Hydrolase</keyword>
<evidence type="ECO:0000256" key="1">
    <source>
        <dbReference type="ARBA" id="ARBA00022801"/>
    </source>
</evidence>
<comment type="similarity">
    <text evidence="2">Belongs to the GTP cyclohydrolase IV family.</text>
</comment>
<dbReference type="NCBIfam" id="NF010200">
    <property type="entry name" value="PRK13674.1-1"/>
    <property type="match status" value="1"/>
</dbReference>
<name>I0IHI4_PHYMF</name>
<dbReference type="GO" id="GO:0046654">
    <property type="term" value="P:tetrahydrofolate biosynthetic process"/>
    <property type="evidence" value="ECO:0007669"/>
    <property type="project" value="UniProtKB-UniRule"/>
</dbReference>
<dbReference type="EMBL" id="AP012338">
    <property type="protein sequence ID" value="BAM04722.1"/>
    <property type="molecule type" value="Genomic_DNA"/>
</dbReference>
<dbReference type="KEGG" id="phm:PSMK_25630"/>
<dbReference type="HAMAP" id="MF_01527_B">
    <property type="entry name" value="GTP_cyclohydrol_B"/>
    <property type="match status" value="1"/>
</dbReference>
<dbReference type="InterPro" id="IPR022838">
    <property type="entry name" value="GTP_cyclohydrolase_FolE2"/>
</dbReference>
<dbReference type="EC" id="3.5.4.16" evidence="2"/>
<dbReference type="GO" id="GO:0003934">
    <property type="term" value="F:GTP cyclohydrolase I activity"/>
    <property type="evidence" value="ECO:0007669"/>
    <property type="project" value="UniProtKB-UniRule"/>
</dbReference>
<evidence type="ECO:0000313" key="3">
    <source>
        <dbReference type="EMBL" id="BAM04722.1"/>
    </source>
</evidence>
<dbReference type="PANTHER" id="PTHR36445">
    <property type="entry name" value="GTP CYCLOHYDROLASE MPTA"/>
    <property type="match status" value="1"/>
</dbReference>
<feature type="site" description="May be catalytically important" evidence="2">
    <location>
        <position position="166"/>
    </location>
</feature>
<comment type="pathway">
    <text evidence="2">Cofactor biosynthesis; 7,8-dihydroneopterin triphosphate biosynthesis; 7,8-dihydroneopterin triphosphate from GTP: step 1/1.</text>
</comment>
<dbReference type="PANTHER" id="PTHR36445:SF1">
    <property type="entry name" value="GTP CYCLOHYDROLASE MPTA"/>
    <property type="match status" value="1"/>
</dbReference>
<dbReference type="InterPro" id="IPR003801">
    <property type="entry name" value="GTP_cyclohydrolase_FolE2/MptA"/>
</dbReference>
<protein>
    <recommendedName>
        <fullName evidence="2">GTP cyclohydrolase FolE2</fullName>
        <ecNumber evidence="2">3.5.4.16</ecNumber>
    </recommendedName>
</protein>
<evidence type="ECO:0000256" key="2">
    <source>
        <dbReference type="HAMAP-Rule" id="MF_01527"/>
    </source>
</evidence>
<dbReference type="Gene3D" id="3.10.270.10">
    <property type="entry name" value="Urate Oxidase"/>
    <property type="match status" value="1"/>
</dbReference>
<accession>I0IHI4</accession>
<reference evidence="3 4" key="1">
    <citation type="submission" date="2012-02" db="EMBL/GenBank/DDBJ databases">
        <title>Complete genome sequence of Phycisphaera mikurensis NBRC 102666.</title>
        <authorList>
            <person name="Ankai A."/>
            <person name="Hosoyama A."/>
            <person name="Terui Y."/>
            <person name="Sekine M."/>
            <person name="Fukai R."/>
            <person name="Kato Y."/>
            <person name="Nakamura S."/>
            <person name="Yamada-Narita S."/>
            <person name="Kawakoshi A."/>
            <person name="Fukunaga Y."/>
            <person name="Yamazaki S."/>
            <person name="Fujita N."/>
        </authorList>
    </citation>
    <scope>NUCLEOTIDE SEQUENCE [LARGE SCALE GENOMIC DNA]</scope>
    <source>
        <strain evidence="4">NBRC 102666 / KCTC 22515 / FYK2301M01</strain>
    </source>
</reference>
<comment type="catalytic activity">
    <reaction evidence="2">
        <text>GTP + H2O = 7,8-dihydroneopterin 3'-triphosphate + formate + H(+)</text>
        <dbReference type="Rhea" id="RHEA:17473"/>
        <dbReference type="ChEBI" id="CHEBI:15377"/>
        <dbReference type="ChEBI" id="CHEBI:15378"/>
        <dbReference type="ChEBI" id="CHEBI:15740"/>
        <dbReference type="ChEBI" id="CHEBI:37565"/>
        <dbReference type="ChEBI" id="CHEBI:58462"/>
        <dbReference type="EC" id="3.5.4.16"/>
    </reaction>
</comment>
<dbReference type="eggNOG" id="COG1469">
    <property type="taxonomic scope" value="Bacteria"/>
</dbReference>
<dbReference type="PATRIC" id="fig|1142394.8.peg.2647"/>
<dbReference type="Pfam" id="PF02649">
    <property type="entry name" value="GCHY-1"/>
    <property type="match status" value="1"/>
</dbReference>
<comment type="function">
    <text evidence="2">Converts GTP to 7,8-dihydroneopterin triphosphate.</text>
</comment>
<organism evidence="3 4">
    <name type="scientific">Phycisphaera mikurensis (strain NBRC 102666 / KCTC 22515 / FYK2301M01)</name>
    <dbReference type="NCBI Taxonomy" id="1142394"/>
    <lineage>
        <taxon>Bacteria</taxon>
        <taxon>Pseudomonadati</taxon>
        <taxon>Planctomycetota</taxon>
        <taxon>Phycisphaerae</taxon>
        <taxon>Phycisphaerales</taxon>
        <taxon>Phycisphaeraceae</taxon>
        <taxon>Phycisphaera</taxon>
    </lineage>
</organism>
<dbReference type="AlphaFoldDB" id="I0IHI4"/>
<proteinExistence type="inferred from homology"/>
<gene>
    <name evidence="2 3" type="primary">folE2</name>
    <name evidence="3" type="ordered locus">PSMK_25630</name>
</gene>